<gene>
    <name evidence="1" type="ORF">V2W30_03930</name>
</gene>
<protein>
    <submittedName>
        <fullName evidence="1">FUSC family protein</fullName>
    </submittedName>
</protein>
<dbReference type="EMBL" id="CP146022">
    <property type="protein sequence ID" value="WWQ62595.1"/>
    <property type="molecule type" value="Genomic_DNA"/>
</dbReference>
<keyword evidence="2" id="KW-1185">Reference proteome</keyword>
<proteinExistence type="predicted"/>
<reference evidence="1" key="1">
    <citation type="journal article" date="2025" name="Int. J. Syst. Evol. Microbiol.">
        <title>Streptomyces citrinus sp. nov., with yellow diffusible pigment.</title>
        <authorList>
            <person name="He Y."/>
            <person name="Yang E."/>
            <person name="Xu J."/>
            <person name="Sun Y."/>
            <person name="Sun L."/>
        </authorList>
    </citation>
    <scope>NUCLEOTIDE SEQUENCE</scope>
    <source>
        <strain evidence="1">Q6</strain>
    </source>
</reference>
<organism evidence="1 2">
    <name type="scientific">Streptomyces citrinus</name>
    <dbReference type="NCBI Taxonomy" id="3118173"/>
    <lineage>
        <taxon>Bacteria</taxon>
        <taxon>Bacillati</taxon>
        <taxon>Actinomycetota</taxon>
        <taxon>Actinomycetes</taxon>
        <taxon>Kitasatosporales</taxon>
        <taxon>Streptomycetaceae</taxon>
        <taxon>Streptomyces</taxon>
    </lineage>
</organism>
<evidence type="ECO:0000313" key="1">
    <source>
        <dbReference type="EMBL" id="WWQ62595.1"/>
    </source>
</evidence>
<evidence type="ECO:0000313" key="2">
    <source>
        <dbReference type="Proteomes" id="UP001432251"/>
    </source>
</evidence>
<sequence>MSSTPPSTAPPSPRSLSVRRLPLTGVLRPNKPVDIWFKPATSVVVATAIPNLTLLALGRLDLVMYTMAGSLCALYGHNLPYAARARALARVVLGMFASVAVALVSASLTSSAVILVAVGAVLAAAQKALCDATRIGPPGHLIFTFISSASLFAPQTIGQVPGHLALMIGAGALAWLVGMAPVLVRPYGPERRATARALNAAAAYAERPEHAPARGAAAAAVHAAWQSLLATGARTEARRALERLVVRAEVAIAAPGDTDVAQLRGWATGLLGSGAVPRPAPIAGMDDELLGVEAELADGKPSLWRRIGPGSPLLPVALRTVVGCALAGYVSLALGIGKPYWALVTAASLYQANVTLTWSRGVQRVVGNLGGVLVFAAVAPVAHLSQAALVLFCLAFNFGAEALITRNYWLGSLCVTPMALLVTEFARFQEPGELITDRVVDTLVGALVGVVAAVAVTNRRAGDQIERSLERTTTARDAAERTLALAAPGHAALETARRTLVGALVELRAAADTAAGEWWQRALPEERVLAAEQAGHRTLAATVRRQAAGAVGDTGGRTAEEPSAAHG</sequence>
<dbReference type="Proteomes" id="UP001432251">
    <property type="component" value="Chromosome"/>
</dbReference>
<accession>A0ACD5A6B3</accession>
<name>A0ACD5A6B3_9ACTN</name>